<name>A0AAE3DAN9_9FIRM</name>
<dbReference type="Gene3D" id="2.60.40.1080">
    <property type="match status" value="3"/>
</dbReference>
<dbReference type="PANTHER" id="PTHR23019:SF0">
    <property type="entry name" value="NUCLEAR PORE MEMBRANE GLYCOPROTEIN 210"/>
    <property type="match status" value="1"/>
</dbReference>
<feature type="repeat" description="Cell wall-binding" evidence="2">
    <location>
        <begin position="340"/>
        <end position="359"/>
    </location>
</feature>
<feature type="repeat" description="Cell wall-binding" evidence="2">
    <location>
        <begin position="500"/>
        <end position="519"/>
    </location>
</feature>
<dbReference type="Gene3D" id="2.10.270.20">
    <property type="match status" value="2"/>
</dbReference>
<feature type="domain" description="BIG2" evidence="3">
    <location>
        <begin position="132"/>
        <end position="210"/>
    </location>
</feature>
<dbReference type="Proteomes" id="UP001198220">
    <property type="component" value="Unassembled WGS sequence"/>
</dbReference>
<dbReference type="Pfam" id="PF01473">
    <property type="entry name" value="Choline_bind_1"/>
    <property type="match status" value="5"/>
</dbReference>
<dbReference type="Pfam" id="PF02368">
    <property type="entry name" value="Big_2"/>
    <property type="match status" value="3"/>
</dbReference>
<feature type="repeat" description="Cell wall-binding" evidence="2">
    <location>
        <begin position="420"/>
        <end position="439"/>
    </location>
</feature>
<comment type="caution">
    <text evidence="4">The sequence shown here is derived from an EMBL/GenBank/DDBJ whole genome shotgun (WGS) entry which is preliminary data.</text>
</comment>
<evidence type="ECO:0000256" key="2">
    <source>
        <dbReference type="PROSITE-ProRule" id="PRU00591"/>
    </source>
</evidence>
<accession>A0AAE3DAN9</accession>
<feature type="repeat" description="Cell wall-binding" evidence="2">
    <location>
        <begin position="400"/>
        <end position="419"/>
    </location>
</feature>
<proteinExistence type="predicted"/>
<feature type="repeat" description="Cell wall-binding" evidence="2">
    <location>
        <begin position="440"/>
        <end position="459"/>
    </location>
</feature>
<dbReference type="SUPFAM" id="SSF69360">
    <property type="entry name" value="Cell wall binding repeat"/>
    <property type="match status" value="2"/>
</dbReference>
<dbReference type="Pfam" id="PF19127">
    <property type="entry name" value="Choline_bind_3"/>
    <property type="match status" value="4"/>
</dbReference>
<reference evidence="4 5" key="1">
    <citation type="submission" date="2021-10" db="EMBL/GenBank/DDBJ databases">
        <title>Anaerobic single-cell dispensing facilitates the cultivation of human gut bacteria.</title>
        <authorList>
            <person name="Afrizal A."/>
        </authorList>
    </citation>
    <scope>NUCLEOTIDE SEQUENCE [LARGE SCALE GENOMIC DNA]</scope>
    <source>
        <strain evidence="4 5">CLA-AA-H276</strain>
    </source>
</reference>
<organism evidence="4 5">
    <name type="scientific">Hominiventricola filiformis</name>
    <dbReference type="NCBI Taxonomy" id="2885352"/>
    <lineage>
        <taxon>Bacteria</taxon>
        <taxon>Bacillati</taxon>
        <taxon>Bacillota</taxon>
        <taxon>Clostridia</taxon>
        <taxon>Lachnospirales</taxon>
        <taxon>Lachnospiraceae</taxon>
        <taxon>Hominiventricola</taxon>
    </lineage>
</organism>
<gene>
    <name evidence="4" type="ORF">LKD36_04180</name>
</gene>
<sequence length="1130" mass="128525">MHYKIKPFYKKIALLLSLFQLFECPLTTIASNTIDYEENESVSITDEEPALPTISLDSTSLTLKKGETFELHATLSDSDSELSSFFSWESEDDSIVSVNDKGIVTANNIGTAMITVSFNDLIAQCSVTVTNPISQILFDEPTISLPINERTQLTPHIFPDDNDELPSLSWESDNENILTVDDNGFVTGISAGTATVTVSSEYCTASCDVTIYIPIESISIINGVSELKLQQQLKLQATILPEDTTEDTSILWESSDNNIISIDDSGLITAKAPGIATISATTTTNLKDSISIVVSKETFKTGWIFKNGSWFFYDNTGSMQTGWLYLNKHVYYLYSDGRMATGWLKLDSKWYYFRSDGAMYTGWLINSSHKYYFKSNGEMQIGWIKIDNQWYYYDENGNIKTGWLNLEGNWYYLQSNGIMKTGWLKLGNSWYFLQSNGIMTTNWIKLGNFWYYMKSNGSMATGWFMIGNNWYYFQSNGSMKTGWLKLGNSWYFLQSNGIMATNWIKLGDFWYYMKSNGSMATGWLMIGNNWYYFQSDGSMKTGWLKLGNSWYFLQPNGIMVTGWVKLGTVWYYFNESGVMKKTSTSGPIIFSANPSLKIKKCTANVISQNDCSLSIETTRSSSIENKYSTFYLLILNSNATELIDSISIELSNGSTLNFSCKLSSDDNFKSISMNKYAIAVKSKDSYEIISDCQFIENPDSFASKEITFKDNYWGYYENYKITSKKGIQGVSDSYTENLRAQHVLLNVDIEDLVWTSSYPGYVPYTYKGKTYYFSDLQALKKTIYDLHGWGSSEGNAYGEKHTRNVTIVLLLSWKYDELSYLIHPDARTKGTASYYSLNMKDDTARKTYEALFCYLGEELGQMKERVNNWTLGNEVNSCNIWNYSGNMTFENYVTNYALAFQLLNQGIKRTAKSPRLFISLDHCWNTADAGYTGKEFLDYFAKYMDETAPCMQWNVNYHPYSQPLTRTDFWKDQSNTKNTVNTNYISMENIQVLTDYLSHVERTYGKSSDSIRVIIGEIGFSGKGGNASDEKYQAAALGYGYYIAMFNKRIDSYIIRAYLDAPTETASGLYLGLRQANYTQTQKESYYVYQNLDTNSSLKIMNSYLNLIGISSWESAISGFDASKLPAKDF</sequence>
<feature type="repeat" description="Cell wall-binding" evidence="2">
    <location>
        <begin position="480"/>
        <end position="499"/>
    </location>
</feature>
<dbReference type="PROSITE" id="PS51170">
    <property type="entry name" value="CW"/>
    <property type="match status" value="12"/>
</dbReference>
<feature type="repeat" description="Cell wall-binding" evidence="2">
    <location>
        <begin position="540"/>
        <end position="559"/>
    </location>
</feature>
<evidence type="ECO:0000259" key="3">
    <source>
        <dbReference type="SMART" id="SM00635"/>
    </source>
</evidence>
<keyword evidence="5" id="KW-1185">Reference proteome</keyword>
<dbReference type="InterPro" id="IPR017853">
    <property type="entry name" value="GH"/>
</dbReference>
<dbReference type="InterPro" id="IPR008964">
    <property type="entry name" value="Invasin/intimin_cell_adhesion"/>
</dbReference>
<dbReference type="SUPFAM" id="SSF49373">
    <property type="entry name" value="Invasin/intimin cell-adhesion fragments"/>
    <property type="match status" value="3"/>
</dbReference>
<feature type="repeat" description="Cell wall-binding" evidence="2">
    <location>
        <begin position="460"/>
        <end position="479"/>
    </location>
</feature>
<dbReference type="SMART" id="SM00635">
    <property type="entry name" value="BID_2"/>
    <property type="match status" value="3"/>
</dbReference>
<feature type="repeat" description="Cell wall-binding" evidence="2">
    <location>
        <begin position="560"/>
        <end position="579"/>
    </location>
</feature>
<feature type="repeat" description="Cell wall-binding" evidence="2">
    <location>
        <begin position="300"/>
        <end position="319"/>
    </location>
</feature>
<dbReference type="InterPro" id="IPR045197">
    <property type="entry name" value="NUP210-like"/>
</dbReference>
<dbReference type="SUPFAM" id="SSF51445">
    <property type="entry name" value="(Trans)glycosidases"/>
    <property type="match status" value="1"/>
</dbReference>
<evidence type="ECO:0000313" key="4">
    <source>
        <dbReference type="EMBL" id="MCC2125375.1"/>
    </source>
</evidence>
<dbReference type="InterPro" id="IPR043780">
    <property type="entry name" value="DUF5722"/>
</dbReference>
<dbReference type="PANTHER" id="PTHR23019">
    <property type="entry name" value="NUCLEAR PORE MEMBRANE GLYCOPROTEIN GP210-RELATED"/>
    <property type="match status" value="1"/>
</dbReference>
<keyword evidence="1" id="KW-0677">Repeat</keyword>
<dbReference type="Pfam" id="PF18989">
    <property type="entry name" value="DUF5722"/>
    <property type="match status" value="1"/>
</dbReference>
<feature type="repeat" description="Cell wall-binding" evidence="2">
    <location>
        <begin position="380"/>
        <end position="399"/>
    </location>
</feature>
<dbReference type="InterPro" id="IPR003343">
    <property type="entry name" value="Big_2"/>
</dbReference>
<dbReference type="Gene3D" id="2.10.270.10">
    <property type="entry name" value="Cholin Binding"/>
    <property type="match status" value="2"/>
</dbReference>
<dbReference type="AlphaFoldDB" id="A0AAE3DAN9"/>
<evidence type="ECO:0000313" key="5">
    <source>
        <dbReference type="Proteomes" id="UP001198220"/>
    </source>
</evidence>
<feature type="repeat" description="Cell wall-binding" evidence="2">
    <location>
        <begin position="520"/>
        <end position="539"/>
    </location>
</feature>
<feature type="domain" description="BIG2" evidence="3">
    <location>
        <begin position="50"/>
        <end position="128"/>
    </location>
</feature>
<dbReference type="EMBL" id="JAJEPS010000002">
    <property type="protein sequence ID" value="MCC2125375.1"/>
    <property type="molecule type" value="Genomic_DNA"/>
</dbReference>
<feature type="domain" description="BIG2" evidence="3">
    <location>
        <begin position="214"/>
        <end position="292"/>
    </location>
</feature>
<evidence type="ECO:0000256" key="1">
    <source>
        <dbReference type="ARBA" id="ARBA00022737"/>
    </source>
</evidence>
<protein>
    <submittedName>
        <fullName evidence="4">DUF5722 domain-containing protein</fullName>
    </submittedName>
</protein>
<dbReference type="RefSeq" id="WP_308458820.1">
    <property type="nucleotide sequence ID" value="NZ_JAJEPS010000002.1"/>
</dbReference>
<dbReference type="InterPro" id="IPR018337">
    <property type="entry name" value="Cell_wall/Cho-bd_repeat"/>
</dbReference>